<evidence type="ECO:0000313" key="2">
    <source>
        <dbReference type="Proteomes" id="UP000005150"/>
    </source>
</evidence>
<organism evidence="1 2">
    <name type="scientific">Bacteroides salyersiae CL02T12C01</name>
    <dbReference type="NCBI Taxonomy" id="997887"/>
    <lineage>
        <taxon>Bacteria</taxon>
        <taxon>Pseudomonadati</taxon>
        <taxon>Bacteroidota</taxon>
        <taxon>Bacteroidia</taxon>
        <taxon>Bacteroidales</taxon>
        <taxon>Bacteroidaceae</taxon>
        <taxon>Bacteroides</taxon>
    </lineage>
</organism>
<name>I8YYF8_9BACE</name>
<accession>I8YYF8</accession>
<dbReference type="PATRIC" id="fig|997887.3.peg.963"/>
<protein>
    <submittedName>
        <fullName evidence="1">Uncharacterized protein</fullName>
    </submittedName>
</protein>
<dbReference type="RefSeq" id="WP_007478926.1">
    <property type="nucleotide sequence ID" value="NZ_JH724307.1"/>
</dbReference>
<dbReference type="HOGENOM" id="CLU_838514_0_0_10"/>
<dbReference type="EMBL" id="AGXV01000011">
    <property type="protein sequence ID" value="EIY68195.1"/>
    <property type="molecule type" value="Genomic_DNA"/>
</dbReference>
<dbReference type="Proteomes" id="UP000005150">
    <property type="component" value="Unassembled WGS sequence"/>
</dbReference>
<sequence>MERVYDFLEVASHAASLFNRYYHSSYDAERNELTEWFGWEDFDIYSKIKKKYSFCDACKPIIDRYNEIFSGTETDNSGESEINNKEYEIDYSDYGDAVSYIVEAKLLTLDEAQRKALISRIIKRSAALIINGWQTMNSAYQISLNRETFGKGKRNLELYDTFCIINYFLEEAEIFLSNIGDLCDDYNIDVEKMCINLFGSGETYKLYTSVFDNSAYRSKFKYLDELYKSNSDSKGAIETNARKRRDERTTANQQYDAISALLKASGWKGADNTKTAEFVAWLVNGSKPYIRQYVLSGERRDKEKKEMDYKLVEEKFKLIGLTYENGKIKNE</sequence>
<evidence type="ECO:0000313" key="1">
    <source>
        <dbReference type="EMBL" id="EIY68195.1"/>
    </source>
</evidence>
<dbReference type="AlphaFoldDB" id="I8YYF8"/>
<gene>
    <name evidence="1" type="ORF">HMPREF1071_00927</name>
</gene>
<keyword evidence="2" id="KW-1185">Reference proteome</keyword>
<reference evidence="1 2" key="1">
    <citation type="submission" date="2012-02" db="EMBL/GenBank/DDBJ databases">
        <title>The Genome Sequence of Bacteroides salyersiae CL02T12C01.</title>
        <authorList>
            <consortium name="The Broad Institute Genome Sequencing Platform"/>
            <person name="Earl A."/>
            <person name="Ward D."/>
            <person name="Feldgarden M."/>
            <person name="Gevers D."/>
            <person name="Zitomersky N.L."/>
            <person name="Coyne M.J."/>
            <person name="Comstock L.E."/>
            <person name="Young S.K."/>
            <person name="Zeng Q."/>
            <person name="Gargeya S."/>
            <person name="Fitzgerald M."/>
            <person name="Haas B."/>
            <person name="Abouelleil A."/>
            <person name="Alvarado L."/>
            <person name="Arachchi H.M."/>
            <person name="Berlin A."/>
            <person name="Chapman S.B."/>
            <person name="Gearin G."/>
            <person name="Goldberg J."/>
            <person name="Griggs A."/>
            <person name="Gujja S."/>
            <person name="Hansen M."/>
            <person name="Heiman D."/>
            <person name="Howarth C."/>
            <person name="Larimer J."/>
            <person name="Lui A."/>
            <person name="MacDonald P.J.P."/>
            <person name="McCowen C."/>
            <person name="Montmayeur A."/>
            <person name="Murphy C."/>
            <person name="Neiman D."/>
            <person name="Pearson M."/>
            <person name="Priest M."/>
            <person name="Roberts A."/>
            <person name="Saif S."/>
            <person name="Shea T."/>
            <person name="Sisk P."/>
            <person name="Stolte C."/>
            <person name="Sykes S."/>
            <person name="Wortman J."/>
            <person name="Nusbaum C."/>
            <person name="Birren B."/>
        </authorList>
    </citation>
    <scope>NUCLEOTIDE SEQUENCE [LARGE SCALE GENOMIC DNA]</scope>
    <source>
        <strain evidence="1 2">CL02T12C01</strain>
    </source>
</reference>
<proteinExistence type="predicted"/>
<comment type="caution">
    <text evidence="1">The sequence shown here is derived from an EMBL/GenBank/DDBJ whole genome shotgun (WGS) entry which is preliminary data.</text>
</comment>